<dbReference type="InterPro" id="IPR031481">
    <property type="entry name" value="Glyco_tran_10_N"/>
</dbReference>
<evidence type="ECO:0000256" key="7">
    <source>
        <dbReference type="ARBA" id="ARBA00022968"/>
    </source>
</evidence>
<keyword evidence="9 12" id="KW-0333">Golgi apparatus</keyword>
<dbReference type="FunFam" id="3.40.50.11660:FF:000006">
    <property type="entry name" value="Alpha-(1,3)-fucosyltransferase C"/>
    <property type="match status" value="1"/>
</dbReference>
<keyword evidence="17" id="KW-1185">Reference proteome</keyword>
<evidence type="ECO:0000256" key="11">
    <source>
        <dbReference type="ARBA" id="ARBA00023180"/>
    </source>
</evidence>
<evidence type="ECO:0000256" key="2">
    <source>
        <dbReference type="ARBA" id="ARBA00004922"/>
    </source>
</evidence>
<keyword evidence="5 12" id="KW-0808">Transferase</keyword>
<keyword evidence="4 12" id="KW-0328">Glycosyltransferase</keyword>
<comment type="similarity">
    <text evidence="3 12">Belongs to the glycosyltransferase 10 family.</text>
</comment>
<keyword evidence="7" id="KW-0735">Signal-anchor</keyword>
<evidence type="ECO:0000313" key="16">
    <source>
        <dbReference type="EMBL" id="KAK3869201.1"/>
    </source>
</evidence>
<keyword evidence="6 12" id="KW-0812">Transmembrane</keyword>
<comment type="caution">
    <text evidence="16">The sequence shown here is derived from an EMBL/GenBank/DDBJ whole genome shotgun (WGS) entry which is preliminary data.</text>
</comment>
<reference evidence="16" key="1">
    <citation type="submission" date="2023-10" db="EMBL/GenBank/DDBJ databases">
        <title>Genome assemblies of two species of porcelain crab, Petrolisthes cinctipes and Petrolisthes manimaculis (Anomura: Porcellanidae).</title>
        <authorList>
            <person name="Angst P."/>
        </authorList>
    </citation>
    <scope>NUCLEOTIDE SEQUENCE</scope>
    <source>
        <strain evidence="16">PB745_01</strain>
        <tissue evidence="16">Gill</tissue>
    </source>
</reference>
<dbReference type="Gene3D" id="3.40.50.11660">
    <property type="entry name" value="Glycosyl transferase family 10, C-terminal domain"/>
    <property type="match status" value="1"/>
</dbReference>
<dbReference type="SUPFAM" id="SSF53756">
    <property type="entry name" value="UDP-Glycosyltransferase/glycogen phosphorylase"/>
    <property type="match status" value="1"/>
</dbReference>
<evidence type="ECO:0000256" key="6">
    <source>
        <dbReference type="ARBA" id="ARBA00022692"/>
    </source>
</evidence>
<keyword evidence="8" id="KW-1133">Transmembrane helix</keyword>
<evidence type="ECO:0000259" key="14">
    <source>
        <dbReference type="Pfam" id="PF00852"/>
    </source>
</evidence>
<sequence length="548" mass="63270">MVGISRFRSLRLQVLLLLTICTLGIVNLLFSNPNTPGRSSELERVEEWKVEQQKHVRRVGFARSSNSAPVFKKELSFGVREEENSAREVLDLEGGGEKERHGGGGGGVDPDAANEVNSIEPDTNAMKKKARLMAIDKDEDEDEEDDVSNYHKMSPPTTPEEEEEEMDKTTRNKHVNIINNWRNLTQKEISRLSNLGRRLYLNQTIGEIQPRNFTILVWKTGPSVERRLLKEFGDVRKDPFRKCSARNCRLTYEDGEAATADAILIHLHRTKGPDSFPNRTKFNQRWIWLTDESPYNTFLVSKIKKMDAYNGYFNWSMSYKMDSDIPVAYGRTVALTQSEKASYQPPKDYYNLKSKTIAIMGSNCGGKNKRWKYVKELQKYIEIDTYGGCGKLKCPGHFTQDCPAISDYKFYLSFENSDCDEYITEKLWWQALGKGSVPVVMGGNIASYHKHLPPNSFIHTNSINTPKHLAEYLRYLLKHPEEYNQYHAWRSSYKVLNEHGYFQSPVFHYCRICEALNYNDPAPKTYTALQTYWNKETLCHPPTWDTRI</sequence>
<evidence type="ECO:0000313" key="17">
    <source>
        <dbReference type="Proteomes" id="UP001286313"/>
    </source>
</evidence>
<dbReference type="EMBL" id="JAWQEG010002869">
    <property type="protein sequence ID" value="KAK3869201.1"/>
    <property type="molecule type" value="Genomic_DNA"/>
</dbReference>
<evidence type="ECO:0000259" key="15">
    <source>
        <dbReference type="Pfam" id="PF17039"/>
    </source>
</evidence>
<dbReference type="EC" id="2.4.1.-" evidence="12"/>
<comment type="pathway">
    <text evidence="2">Protein modification; protein glycosylation.</text>
</comment>
<evidence type="ECO:0000256" key="1">
    <source>
        <dbReference type="ARBA" id="ARBA00004447"/>
    </source>
</evidence>
<feature type="region of interest" description="Disordered" evidence="13">
    <location>
        <begin position="83"/>
        <end position="118"/>
    </location>
</feature>
<evidence type="ECO:0000256" key="4">
    <source>
        <dbReference type="ARBA" id="ARBA00022676"/>
    </source>
</evidence>
<dbReference type="PANTHER" id="PTHR48438">
    <property type="entry name" value="ALPHA-(1,3)-FUCOSYLTRANSFERASE C-RELATED"/>
    <property type="match status" value="1"/>
</dbReference>
<dbReference type="GO" id="GO:0032580">
    <property type="term" value="C:Golgi cisterna membrane"/>
    <property type="evidence" value="ECO:0007669"/>
    <property type="project" value="UniProtKB-SubCell"/>
</dbReference>
<comment type="subcellular location">
    <subcellularLocation>
        <location evidence="1 12">Golgi apparatus</location>
        <location evidence="1 12">Golgi stack membrane</location>
        <topology evidence="1 12">Single-pass type II membrane protein</topology>
    </subcellularLocation>
</comment>
<feature type="domain" description="Fucosyltransferase N-terminal" evidence="15">
    <location>
        <begin position="212"/>
        <end position="330"/>
    </location>
</feature>
<dbReference type="Pfam" id="PF17039">
    <property type="entry name" value="Glyco_tran_10_N"/>
    <property type="match status" value="1"/>
</dbReference>
<dbReference type="InterPro" id="IPR038577">
    <property type="entry name" value="GT10-like_C_sf"/>
</dbReference>
<feature type="region of interest" description="Disordered" evidence="13">
    <location>
        <begin position="137"/>
        <end position="170"/>
    </location>
</feature>
<evidence type="ECO:0000256" key="10">
    <source>
        <dbReference type="ARBA" id="ARBA00023136"/>
    </source>
</evidence>
<protein>
    <recommendedName>
        <fullName evidence="12">Fucosyltransferase</fullName>
        <ecNumber evidence="12">2.4.1.-</ecNumber>
    </recommendedName>
</protein>
<evidence type="ECO:0000256" key="8">
    <source>
        <dbReference type="ARBA" id="ARBA00022989"/>
    </source>
</evidence>
<proteinExistence type="inferred from homology"/>
<evidence type="ECO:0000256" key="13">
    <source>
        <dbReference type="SAM" id="MobiDB-lite"/>
    </source>
</evidence>
<dbReference type="GO" id="GO:0008417">
    <property type="term" value="F:fucosyltransferase activity"/>
    <property type="evidence" value="ECO:0007669"/>
    <property type="project" value="InterPro"/>
</dbReference>
<dbReference type="Proteomes" id="UP001286313">
    <property type="component" value="Unassembled WGS sequence"/>
</dbReference>
<evidence type="ECO:0000256" key="12">
    <source>
        <dbReference type="RuleBase" id="RU003832"/>
    </source>
</evidence>
<dbReference type="Pfam" id="PF00852">
    <property type="entry name" value="Glyco_transf_10"/>
    <property type="match status" value="1"/>
</dbReference>
<keyword evidence="11" id="KW-0325">Glycoprotein</keyword>
<evidence type="ECO:0000256" key="5">
    <source>
        <dbReference type="ARBA" id="ARBA00022679"/>
    </source>
</evidence>
<dbReference type="PANTHER" id="PTHR48438:SF1">
    <property type="entry name" value="ALPHA-(1,3)-FUCOSYLTRANSFERASE C-RELATED"/>
    <property type="match status" value="1"/>
</dbReference>
<accession>A0AAE1F8P5</accession>
<dbReference type="InterPro" id="IPR055270">
    <property type="entry name" value="Glyco_tran_10_C"/>
</dbReference>
<evidence type="ECO:0000256" key="9">
    <source>
        <dbReference type="ARBA" id="ARBA00023034"/>
    </source>
</evidence>
<dbReference type="AlphaFoldDB" id="A0AAE1F8P5"/>
<feature type="domain" description="Fucosyltransferase C-terminal" evidence="14">
    <location>
        <begin position="352"/>
        <end position="531"/>
    </location>
</feature>
<gene>
    <name evidence="16" type="ORF">Pcinc_025486</name>
</gene>
<dbReference type="InterPro" id="IPR001503">
    <property type="entry name" value="Glyco_trans_10"/>
</dbReference>
<keyword evidence="10" id="KW-0472">Membrane</keyword>
<name>A0AAE1F8P5_PETCI</name>
<organism evidence="16 17">
    <name type="scientific">Petrolisthes cinctipes</name>
    <name type="common">Flat porcelain crab</name>
    <dbReference type="NCBI Taxonomy" id="88211"/>
    <lineage>
        <taxon>Eukaryota</taxon>
        <taxon>Metazoa</taxon>
        <taxon>Ecdysozoa</taxon>
        <taxon>Arthropoda</taxon>
        <taxon>Crustacea</taxon>
        <taxon>Multicrustacea</taxon>
        <taxon>Malacostraca</taxon>
        <taxon>Eumalacostraca</taxon>
        <taxon>Eucarida</taxon>
        <taxon>Decapoda</taxon>
        <taxon>Pleocyemata</taxon>
        <taxon>Anomura</taxon>
        <taxon>Galatheoidea</taxon>
        <taxon>Porcellanidae</taxon>
        <taxon>Petrolisthes</taxon>
    </lineage>
</organism>
<feature type="compositionally biased region" description="Basic and acidic residues" evidence="13">
    <location>
        <begin position="83"/>
        <end position="102"/>
    </location>
</feature>
<feature type="compositionally biased region" description="Acidic residues" evidence="13">
    <location>
        <begin position="137"/>
        <end position="147"/>
    </location>
</feature>
<evidence type="ECO:0000256" key="3">
    <source>
        <dbReference type="ARBA" id="ARBA00008919"/>
    </source>
</evidence>